<sequence>MGLRTKGLPFLVAVALAAAACSAPAHTDRDLTNGWAMLPSAAFRPPAVGQCLAGGPFSAFEQPDRAVLDETACTGPHTVEVVATGAADGTEPPAWDSDPARAAYADCSQKVTEFVGGDWHAGRLFPFLALPRPAAWKGGARTYVCGLAEASDDLFAPKERTGSLADSLKGAAPLALTCVDLDGGDLTPEGFYTSVDAVTPVGCAEDHDTEFVGVWTAPAGPFPADPKALNATVSKACFTLVAGFLGLSETQLYERKDVYTFWDGLTQPQWQLGDRVAHCFLNVSTARSLHRSLKGLGAQPLPA</sequence>
<dbReference type="Proteomes" id="UP001589608">
    <property type="component" value="Unassembled WGS sequence"/>
</dbReference>
<feature type="signal peptide" evidence="1">
    <location>
        <begin position="1"/>
        <end position="25"/>
    </location>
</feature>
<dbReference type="InterPro" id="IPR026004">
    <property type="entry name" value="Septum_form"/>
</dbReference>
<organism evidence="3 4">
    <name type="scientific">Dactylosporangium vinaceum</name>
    <dbReference type="NCBI Taxonomy" id="53362"/>
    <lineage>
        <taxon>Bacteria</taxon>
        <taxon>Bacillati</taxon>
        <taxon>Actinomycetota</taxon>
        <taxon>Actinomycetes</taxon>
        <taxon>Micromonosporales</taxon>
        <taxon>Micromonosporaceae</taxon>
        <taxon>Dactylosporangium</taxon>
    </lineage>
</organism>
<proteinExistence type="predicted"/>
<evidence type="ECO:0000313" key="4">
    <source>
        <dbReference type="Proteomes" id="UP001589608"/>
    </source>
</evidence>
<keyword evidence="4" id="KW-1185">Reference proteome</keyword>
<dbReference type="EMBL" id="JBHMCA010000054">
    <property type="protein sequence ID" value="MFB9447525.1"/>
    <property type="molecule type" value="Genomic_DNA"/>
</dbReference>
<keyword evidence="1" id="KW-0732">Signal</keyword>
<reference evidence="3 4" key="1">
    <citation type="submission" date="2024-09" db="EMBL/GenBank/DDBJ databases">
        <authorList>
            <person name="Sun Q."/>
            <person name="Mori K."/>
        </authorList>
    </citation>
    <scope>NUCLEOTIDE SEQUENCE [LARGE SCALE GENOMIC DNA]</scope>
    <source>
        <strain evidence="3 4">JCM 3307</strain>
    </source>
</reference>
<accession>A0ABV5MF85</accession>
<comment type="caution">
    <text evidence="3">The sequence shown here is derived from an EMBL/GenBank/DDBJ whole genome shotgun (WGS) entry which is preliminary data.</text>
</comment>
<name>A0ABV5MF85_9ACTN</name>
<dbReference type="RefSeq" id="WP_223102459.1">
    <property type="nucleotide sequence ID" value="NZ_CP061913.1"/>
</dbReference>
<gene>
    <name evidence="3" type="ORF">ACFFTR_30920</name>
</gene>
<feature type="domain" description="Septum formation-related" evidence="2">
    <location>
        <begin position="61"/>
        <end position="279"/>
    </location>
</feature>
<evidence type="ECO:0000313" key="3">
    <source>
        <dbReference type="EMBL" id="MFB9447525.1"/>
    </source>
</evidence>
<dbReference type="Pfam" id="PF13845">
    <property type="entry name" value="Septum_form"/>
    <property type="match status" value="1"/>
</dbReference>
<evidence type="ECO:0000256" key="1">
    <source>
        <dbReference type="SAM" id="SignalP"/>
    </source>
</evidence>
<evidence type="ECO:0000259" key="2">
    <source>
        <dbReference type="Pfam" id="PF13845"/>
    </source>
</evidence>
<dbReference type="PROSITE" id="PS51257">
    <property type="entry name" value="PROKAR_LIPOPROTEIN"/>
    <property type="match status" value="1"/>
</dbReference>
<protein>
    <submittedName>
        <fullName evidence="3">Septum formation family protein</fullName>
    </submittedName>
</protein>
<feature type="chain" id="PRO_5046279167" evidence="1">
    <location>
        <begin position="26"/>
        <end position="303"/>
    </location>
</feature>